<accession>V6LX60</accession>
<dbReference type="EMBL" id="AUWU02000007">
    <property type="protein sequence ID" value="KAH0570456.1"/>
    <property type="molecule type" value="Genomic_DNA"/>
</dbReference>
<evidence type="ECO:0000313" key="3">
    <source>
        <dbReference type="Proteomes" id="UP000018208"/>
    </source>
</evidence>
<gene>
    <name evidence="1" type="ORF">SS50377_10424</name>
    <name evidence="2" type="ORF">SS50377_26736</name>
</gene>
<protein>
    <submittedName>
        <fullName evidence="1">Uncharacterized protein</fullName>
    </submittedName>
</protein>
<proteinExistence type="predicted"/>
<dbReference type="EMBL" id="KI545953">
    <property type="protein sequence ID" value="EST49207.1"/>
    <property type="molecule type" value="Genomic_DNA"/>
</dbReference>
<name>V6LX60_9EUKA</name>
<dbReference type="VEuPathDB" id="GiardiaDB:SS50377_26736"/>
<reference evidence="1 2" key="1">
    <citation type="journal article" date="2014" name="PLoS Genet.">
        <title>The Genome of Spironucleus salmonicida Highlights a Fish Pathogen Adapted to Fluctuating Environments.</title>
        <authorList>
            <person name="Xu F."/>
            <person name="Jerlstrom-Hultqvist J."/>
            <person name="Einarsson E."/>
            <person name="Astvaldsson A."/>
            <person name="Svard S.G."/>
            <person name="Andersson J.O."/>
        </authorList>
    </citation>
    <scope>NUCLEOTIDE SEQUENCE</scope>
    <source>
        <strain evidence="2">ATCC 50377</strain>
    </source>
</reference>
<reference evidence="2" key="2">
    <citation type="submission" date="2020-12" db="EMBL/GenBank/DDBJ databases">
        <title>New Spironucleus salmonicida genome in near-complete chromosomes.</title>
        <authorList>
            <person name="Xu F."/>
            <person name="Kurt Z."/>
            <person name="Jimenez-Gonzalez A."/>
            <person name="Astvaldsson A."/>
            <person name="Andersson J.O."/>
            <person name="Svard S.G."/>
        </authorList>
    </citation>
    <scope>NUCLEOTIDE SEQUENCE</scope>
    <source>
        <strain evidence="2">ATCC 50377</strain>
    </source>
</reference>
<organism evidence="1">
    <name type="scientific">Spironucleus salmonicida</name>
    <dbReference type="NCBI Taxonomy" id="348837"/>
    <lineage>
        <taxon>Eukaryota</taxon>
        <taxon>Metamonada</taxon>
        <taxon>Diplomonadida</taxon>
        <taxon>Hexamitidae</taxon>
        <taxon>Hexamitinae</taxon>
        <taxon>Spironucleus</taxon>
    </lineage>
</organism>
<dbReference type="Proteomes" id="UP000018208">
    <property type="component" value="Unassembled WGS sequence"/>
</dbReference>
<evidence type="ECO:0000313" key="2">
    <source>
        <dbReference type="EMBL" id="KAH0570456.1"/>
    </source>
</evidence>
<keyword evidence="3" id="KW-1185">Reference proteome</keyword>
<evidence type="ECO:0000313" key="1">
    <source>
        <dbReference type="EMBL" id="EST49207.1"/>
    </source>
</evidence>
<dbReference type="AlphaFoldDB" id="V6LX60"/>
<sequence>MTKCVKCSQESQNLYKGLSFCSLHYINFLETRLYKQIRQHINKTDQLFLNNSPFNPILLKGLFRYFKYNIQFFDQLVFSEDCPDYLPLYQEFQPDYSKKQNVKHKAEEEIQLSAIPGQELAIQIILGVSKGNILTPVKNFKKSGSLYLMRDFSFQDCEKLGYTIDNSKYGAALMDASQDFEAVLGCISRLEIDT</sequence>